<dbReference type="Proteomes" id="UP000019763">
    <property type="component" value="Unassembled WGS sequence"/>
</dbReference>
<dbReference type="AlphaFoldDB" id="A0A023B0R6"/>
<gene>
    <name evidence="2" type="ORF">GNI_136940</name>
</gene>
<protein>
    <submittedName>
        <fullName evidence="2">Transmembrane protein</fullName>
    </submittedName>
</protein>
<comment type="caution">
    <text evidence="2">The sequence shown here is derived from an EMBL/GenBank/DDBJ whole genome shotgun (WGS) entry which is preliminary data.</text>
</comment>
<dbReference type="RefSeq" id="XP_011132453.1">
    <property type="nucleotide sequence ID" value="XM_011134151.1"/>
</dbReference>
<reference evidence="2" key="1">
    <citation type="submission" date="2013-12" db="EMBL/GenBank/DDBJ databases">
        <authorList>
            <person name="Omoto C.K."/>
            <person name="Sibley D."/>
            <person name="Venepally P."/>
            <person name="Hadjithomas M."/>
            <person name="Karamycheva S."/>
            <person name="Brunk B."/>
            <person name="Roos D."/>
            <person name="Caler E."/>
            <person name="Lorenzi H."/>
        </authorList>
    </citation>
    <scope>NUCLEOTIDE SEQUENCE</scope>
</reference>
<evidence type="ECO:0000313" key="2">
    <source>
        <dbReference type="EMBL" id="EZG45747.1"/>
    </source>
</evidence>
<name>A0A023B0R6_GRENI</name>
<proteinExistence type="predicted"/>
<evidence type="ECO:0000256" key="1">
    <source>
        <dbReference type="SAM" id="Phobius"/>
    </source>
</evidence>
<sequence>MADQSELEAYRMAVNLLILGLLTTLMVVLAEVRFHDFNFEMVVGYEIIYPLLHEASLRDIWVCCGRWLSSLWNNYGIEYGVKAQEEYKDRLNGTLRCI</sequence>
<dbReference type="EMBL" id="AFNH02001011">
    <property type="protein sequence ID" value="EZG45747.1"/>
    <property type="molecule type" value="Genomic_DNA"/>
</dbReference>
<dbReference type="VEuPathDB" id="CryptoDB:GNI_136940"/>
<keyword evidence="1" id="KW-1133">Transmembrane helix</keyword>
<keyword evidence="3" id="KW-1185">Reference proteome</keyword>
<organism evidence="2 3">
    <name type="scientific">Gregarina niphandrodes</name>
    <name type="common">Septate eugregarine</name>
    <dbReference type="NCBI Taxonomy" id="110365"/>
    <lineage>
        <taxon>Eukaryota</taxon>
        <taxon>Sar</taxon>
        <taxon>Alveolata</taxon>
        <taxon>Apicomplexa</taxon>
        <taxon>Conoidasida</taxon>
        <taxon>Gregarinasina</taxon>
        <taxon>Eugregarinorida</taxon>
        <taxon>Gregarinidae</taxon>
        <taxon>Gregarina</taxon>
    </lineage>
</organism>
<accession>A0A023B0R6</accession>
<feature type="transmembrane region" description="Helical" evidence="1">
    <location>
        <begin position="12"/>
        <end position="32"/>
    </location>
</feature>
<keyword evidence="1" id="KW-0472">Membrane</keyword>
<evidence type="ECO:0000313" key="3">
    <source>
        <dbReference type="Proteomes" id="UP000019763"/>
    </source>
</evidence>
<dbReference type="GeneID" id="22914877"/>
<keyword evidence="1 2" id="KW-0812">Transmembrane</keyword>